<dbReference type="RefSeq" id="WP_087678232.1">
    <property type="nucleotide sequence ID" value="NZ_FUWV01000003.1"/>
</dbReference>
<dbReference type="PANTHER" id="PTHR33747">
    <property type="entry name" value="UPF0225 PROTEIN SCO1677"/>
    <property type="match status" value="1"/>
</dbReference>
<protein>
    <submittedName>
        <fullName evidence="1">SEC-C motif-containing protein</fullName>
    </submittedName>
</protein>
<accession>A0A1T4L3L7</accession>
<dbReference type="EMBL" id="FUWV01000003">
    <property type="protein sequence ID" value="SJZ49151.1"/>
    <property type="molecule type" value="Genomic_DNA"/>
</dbReference>
<evidence type="ECO:0000313" key="2">
    <source>
        <dbReference type="Proteomes" id="UP000196365"/>
    </source>
</evidence>
<evidence type="ECO:0000313" key="1">
    <source>
        <dbReference type="EMBL" id="SJZ49151.1"/>
    </source>
</evidence>
<keyword evidence="2" id="KW-1185">Reference proteome</keyword>
<dbReference type="OrthoDB" id="5872at2"/>
<reference evidence="1 2" key="1">
    <citation type="submission" date="2017-02" db="EMBL/GenBank/DDBJ databases">
        <authorList>
            <person name="Peterson S.W."/>
        </authorList>
    </citation>
    <scope>NUCLEOTIDE SEQUENCE [LARGE SCALE GENOMIC DNA]</scope>
    <source>
        <strain evidence="1 2">DSM 15102</strain>
    </source>
</reference>
<dbReference type="Pfam" id="PF02810">
    <property type="entry name" value="SEC-C"/>
    <property type="match status" value="1"/>
</dbReference>
<dbReference type="PANTHER" id="PTHR33747:SF1">
    <property type="entry name" value="ADENYLATE CYCLASE-ASSOCIATED CAP C-TERMINAL DOMAIN-CONTAINING PROTEIN"/>
    <property type="match status" value="1"/>
</dbReference>
<name>A0A1T4L3L7_9FIRM</name>
<dbReference type="AlphaFoldDB" id="A0A1T4L3L7"/>
<sequence>MSLYQKWRKIIEESSKNQQEQLSFWEDFCIQETKIYKDILSKVQKNLKGSVEELSKEYGMSEVYFIGFLDGINESLVEPLDIESLEKNSMVEIEIDFEKLLYNMYAVPAEWLYSLAEWENIFDGEKRKEIEKQQKRDKILVKGPKIGRNAPCPCGSGKKYKKCCGQ</sequence>
<dbReference type="SUPFAM" id="SSF103642">
    <property type="entry name" value="Sec-C motif"/>
    <property type="match status" value="1"/>
</dbReference>
<dbReference type="InterPro" id="IPR004027">
    <property type="entry name" value="SEC_C_motif"/>
</dbReference>
<dbReference type="Gene3D" id="3.10.450.50">
    <property type="match status" value="1"/>
</dbReference>
<gene>
    <name evidence="1" type="ORF">SAMN02745973_00811</name>
</gene>
<proteinExistence type="predicted"/>
<organism evidence="1 2">
    <name type="scientific">Garciella nitratireducens DSM 15102</name>
    <dbReference type="NCBI Taxonomy" id="1121911"/>
    <lineage>
        <taxon>Bacteria</taxon>
        <taxon>Bacillati</taxon>
        <taxon>Bacillota</taxon>
        <taxon>Clostridia</taxon>
        <taxon>Eubacteriales</taxon>
        <taxon>Eubacteriaceae</taxon>
        <taxon>Garciella</taxon>
    </lineage>
</organism>
<dbReference type="NCBIfam" id="NF004088">
    <property type="entry name" value="PRK05590.1"/>
    <property type="match status" value="1"/>
</dbReference>
<dbReference type="Proteomes" id="UP000196365">
    <property type="component" value="Unassembled WGS sequence"/>
</dbReference>